<sequence>MTIPTSTRRLRRRLGVALLVAVLGVTGFVVALWPVYVDPIVDEPERADAIVVLGGAHDGREELAIRLASQGYAPQVVFSNPYGSSRRMQRLCYGEYTFKVSCFEPDPATTRGEGREIRRLAAEQGWTRVIVVTFTPHISRSRYIIGKCFDGELLMVPSRPALGKIDWAWNYVYQSFGYARALFENC</sequence>
<gene>
    <name evidence="3" type="ORF">JGU71_11275</name>
</gene>
<evidence type="ECO:0000259" key="2">
    <source>
        <dbReference type="Pfam" id="PF02698"/>
    </source>
</evidence>
<dbReference type="EMBL" id="JAEMNV010000003">
    <property type="protein sequence ID" value="MBJ8339467.1"/>
    <property type="molecule type" value="Genomic_DNA"/>
</dbReference>
<proteinExistence type="predicted"/>
<reference evidence="3" key="1">
    <citation type="submission" date="2020-12" db="EMBL/GenBank/DDBJ databases">
        <title>Antrihabitans popcorni sp. nov. and Antrihabitans auranticaus sp. nov., isolated from a larva cave.</title>
        <authorList>
            <person name="Lee S.D."/>
            <person name="Kim I.S."/>
        </authorList>
    </citation>
    <scope>NUCLEOTIDE SEQUENCE</scope>
    <source>
        <strain evidence="3">YC3-6</strain>
    </source>
</reference>
<evidence type="ECO:0000313" key="4">
    <source>
        <dbReference type="Proteomes" id="UP000655868"/>
    </source>
</evidence>
<feature type="transmembrane region" description="Helical" evidence="1">
    <location>
        <begin position="14"/>
        <end position="36"/>
    </location>
</feature>
<dbReference type="Pfam" id="PF02698">
    <property type="entry name" value="DUF218"/>
    <property type="match status" value="1"/>
</dbReference>
<organism evidence="3 4">
    <name type="scientific">Antrihabitans stalagmiti</name>
    <dbReference type="NCBI Taxonomy" id="2799499"/>
    <lineage>
        <taxon>Bacteria</taxon>
        <taxon>Bacillati</taxon>
        <taxon>Actinomycetota</taxon>
        <taxon>Actinomycetes</taxon>
        <taxon>Mycobacteriales</taxon>
        <taxon>Nocardiaceae</taxon>
        <taxon>Antrihabitans</taxon>
    </lineage>
</organism>
<dbReference type="CDD" id="cd06259">
    <property type="entry name" value="YdcF-like"/>
    <property type="match status" value="1"/>
</dbReference>
<evidence type="ECO:0000256" key="1">
    <source>
        <dbReference type="SAM" id="Phobius"/>
    </source>
</evidence>
<keyword evidence="1" id="KW-0812">Transmembrane</keyword>
<keyword evidence="1" id="KW-1133">Transmembrane helix</keyword>
<feature type="domain" description="DUF218" evidence="2">
    <location>
        <begin position="48"/>
        <end position="150"/>
    </location>
</feature>
<keyword evidence="1" id="KW-0472">Membrane</keyword>
<dbReference type="Proteomes" id="UP000655868">
    <property type="component" value="Unassembled WGS sequence"/>
</dbReference>
<name>A0A934U3E0_9NOCA</name>
<dbReference type="AlphaFoldDB" id="A0A934U3E0"/>
<accession>A0A934U3E0</accession>
<dbReference type="InterPro" id="IPR003848">
    <property type="entry name" value="DUF218"/>
</dbReference>
<dbReference type="RefSeq" id="WP_199704216.1">
    <property type="nucleotide sequence ID" value="NZ_JAEMNV010000003.1"/>
</dbReference>
<keyword evidence="4" id="KW-1185">Reference proteome</keyword>
<evidence type="ECO:0000313" key="3">
    <source>
        <dbReference type="EMBL" id="MBJ8339467.1"/>
    </source>
</evidence>
<protein>
    <submittedName>
        <fullName evidence="3">YdcF family protein</fullName>
    </submittedName>
</protein>
<comment type="caution">
    <text evidence="3">The sequence shown here is derived from an EMBL/GenBank/DDBJ whole genome shotgun (WGS) entry which is preliminary data.</text>
</comment>